<comment type="caution">
    <text evidence="1">The sequence shown here is derived from an EMBL/GenBank/DDBJ whole genome shotgun (WGS) entry which is preliminary data.</text>
</comment>
<keyword evidence="2" id="KW-1185">Reference proteome</keyword>
<protein>
    <submittedName>
        <fullName evidence="1">Uncharacterized protein</fullName>
    </submittedName>
</protein>
<evidence type="ECO:0000313" key="2">
    <source>
        <dbReference type="Proteomes" id="UP000765509"/>
    </source>
</evidence>
<gene>
    <name evidence="1" type="ORF">O181_117855</name>
</gene>
<sequence length="101" mass="10647">MVRGSYAAARGPWAVRCGLQSVGAIGGLQDQNGPPGPNFAGNPGVPWDHKLAHGLEPLRGSRTINILASPNLQGRSWCGINEAVPGRGNYNRTVLNCCSRL</sequence>
<proteinExistence type="predicted"/>
<dbReference type="EMBL" id="AVOT02102180">
    <property type="protein sequence ID" value="MBW0578140.1"/>
    <property type="molecule type" value="Genomic_DNA"/>
</dbReference>
<reference evidence="1" key="1">
    <citation type="submission" date="2021-03" db="EMBL/GenBank/DDBJ databases">
        <title>Draft genome sequence of rust myrtle Austropuccinia psidii MF-1, a brazilian biotype.</title>
        <authorList>
            <person name="Quecine M.C."/>
            <person name="Pachon D.M.R."/>
            <person name="Bonatelli M.L."/>
            <person name="Correr F.H."/>
            <person name="Franceschini L.M."/>
            <person name="Leite T.F."/>
            <person name="Margarido G.R.A."/>
            <person name="Almeida C.A."/>
            <person name="Ferrarezi J.A."/>
            <person name="Labate C.A."/>
        </authorList>
    </citation>
    <scope>NUCLEOTIDE SEQUENCE</scope>
    <source>
        <strain evidence="1">MF-1</strain>
    </source>
</reference>
<evidence type="ECO:0000313" key="1">
    <source>
        <dbReference type="EMBL" id="MBW0578140.1"/>
    </source>
</evidence>
<dbReference type="AlphaFoldDB" id="A0A9Q3KF68"/>
<organism evidence="1 2">
    <name type="scientific">Austropuccinia psidii MF-1</name>
    <dbReference type="NCBI Taxonomy" id="1389203"/>
    <lineage>
        <taxon>Eukaryota</taxon>
        <taxon>Fungi</taxon>
        <taxon>Dikarya</taxon>
        <taxon>Basidiomycota</taxon>
        <taxon>Pucciniomycotina</taxon>
        <taxon>Pucciniomycetes</taxon>
        <taxon>Pucciniales</taxon>
        <taxon>Sphaerophragmiaceae</taxon>
        <taxon>Austropuccinia</taxon>
    </lineage>
</organism>
<accession>A0A9Q3KF68</accession>
<name>A0A9Q3KF68_9BASI</name>
<dbReference type="Proteomes" id="UP000765509">
    <property type="component" value="Unassembled WGS sequence"/>
</dbReference>